<name>A0ABR9JNI0_9ACTN</name>
<comment type="caution">
    <text evidence="1">The sequence shown here is derived from an EMBL/GenBank/DDBJ whole genome shotgun (WGS) entry which is preliminary data.</text>
</comment>
<dbReference type="Pfam" id="PF04672">
    <property type="entry name" value="Methyltransf_19"/>
    <property type="match status" value="1"/>
</dbReference>
<dbReference type="InterPro" id="IPR006764">
    <property type="entry name" value="SAM_dep_MeTrfase_SAV2177_type"/>
</dbReference>
<sequence>MSGTEEAPPGVDVSVPSAARLYDYYLGGQLNYAADRAAGAEVNEKVPEIRDVAWSNRGFLQRAVRWVSEQGVNQFIDIGAGLPTQNNTHQVARAARPDARVVYVDHDPIVQIHANALLEGDDQTTVLLRDMRDAEAVLDDPATRALIDFSKPVAVLLVAVTHFLPDDEDPWGLVARYVSRLVPGSYLVLSAGTQDFQPDWRVEAVREVYSRTPTGVHTRTRAQFERYLEGLEIVPPYEGAKAEVTYVGFWGAEDTEEADSDGSRWSYCAVARVPGEES</sequence>
<reference evidence="1 2" key="1">
    <citation type="submission" date="2020-10" db="EMBL/GenBank/DDBJ databases">
        <title>Sequencing the genomes of 1000 actinobacteria strains.</title>
        <authorList>
            <person name="Klenk H.-P."/>
        </authorList>
    </citation>
    <scope>NUCLEOTIDE SEQUENCE [LARGE SCALE GENOMIC DNA]</scope>
    <source>
        <strain evidence="1 2">DSM 46744</strain>
    </source>
</reference>
<protein>
    <recommendedName>
        <fullName evidence="3">S-adenosyl methyltransferase</fullName>
    </recommendedName>
</protein>
<dbReference type="EMBL" id="JADBDZ010000001">
    <property type="protein sequence ID" value="MBE1531989.1"/>
    <property type="molecule type" value="Genomic_DNA"/>
</dbReference>
<evidence type="ECO:0008006" key="3">
    <source>
        <dbReference type="Google" id="ProtNLM"/>
    </source>
</evidence>
<dbReference type="PIRSF" id="PIRSF017393">
    <property type="entry name" value="MTase_SAV2177"/>
    <property type="match status" value="1"/>
</dbReference>
<proteinExistence type="predicted"/>
<dbReference type="Gene3D" id="3.40.50.150">
    <property type="entry name" value="Vaccinia Virus protein VP39"/>
    <property type="match status" value="1"/>
</dbReference>
<evidence type="ECO:0000313" key="1">
    <source>
        <dbReference type="EMBL" id="MBE1531989.1"/>
    </source>
</evidence>
<dbReference type="InterPro" id="IPR029063">
    <property type="entry name" value="SAM-dependent_MTases_sf"/>
</dbReference>
<evidence type="ECO:0000313" key="2">
    <source>
        <dbReference type="Proteomes" id="UP000627838"/>
    </source>
</evidence>
<dbReference type="CDD" id="cd02440">
    <property type="entry name" value="AdoMet_MTases"/>
    <property type="match status" value="1"/>
</dbReference>
<dbReference type="RefSeq" id="WP_192758759.1">
    <property type="nucleotide sequence ID" value="NZ_JADBDZ010000001.1"/>
</dbReference>
<gene>
    <name evidence="1" type="ORF">H4W34_001822</name>
</gene>
<keyword evidence="2" id="KW-1185">Reference proteome</keyword>
<organism evidence="1 2">
    <name type="scientific">Actinomadura algeriensis</name>
    <dbReference type="NCBI Taxonomy" id="1679523"/>
    <lineage>
        <taxon>Bacteria</taxon>
        <taxon>Bacillati</taxon>
        <taxon>Actinomycetota</taxon>
        <taxon>Actinomycetes</taxon>
        <taxon>Streptosporangiales</taxon>
        <taxon>Thermomonosporaceae</taxon>
        <taxon>Actinomadura</taxon>
    </lineage>
</organism>
<dbReference type="Proteomes" id="UP000627838">
    <property type="component" value="Unassembled WGS sequence"/>
</dbReference>
<dbReference type="SUPFAM" id="SSF53335">
    <property type="entry name" value="S-adenosyl-L-methionine-dependent methyltransferases"/>
    <property type="match status" value="1"/>
</dbReference>
<accession>A0ABR9JNI0</accession>